<name>A0AAE1DA80_9GAST</name>
<proteinExistence type="predicted"/>
<organism evidence="1 2">
    <name type="scientific">Elysia crispata</name>
    <name type="common">lettuce slug</name>
    <dbReference type="NCBI Taxonomy" id="231223"/>
    <lineage>
        <taxon>Eukaryota</taxon>
        <taxon>Metazoa</taxon>
        <taxon>Spiralia</taxon>
        <taxon>Lophotrochozoa</taxon>
        <taxon>Mollusca</taxon>
        <taxon>Gastropoda</taxon>
        <taxon>Heterobranchia</taxon>
        <taxon>Euthyneura</taxon>
        <taxon>Panpulmonata</taxon>
        <taxon>Sacoglossa</taxon>
        <taxon>Placobranchoidea</taxon>
        <taxon>Plakobranchidae</taxon>
        <taxon>Elysia</taxon>
    </lineage>
</organism>
<evidence type="ECO:0000313" key="1">
    <source>
        <dbReference type="EMBL" id="KAK3762103.1"/>
    </source>
</evidence>
<dbReference type="Proteomes" id="UP001283361">
    <property type="component" value="Unassembled WGS sequence"/>
</dbReference>
<accession>A0AAE1DA80</accession>
<dbReference type="EMBL" id="JAWDGP010004759">
    <property type="protein sequence ID" value="KAK3762103.1"/>
    <property type="molecule type" value="Genomic_DNA"/>
</dbReference>
<keyword evidence="2" id="KW-1185">Reference proteome</keyword>
<protein>
    <submittedName>
        <fullName evidence="1">Uncharacterized protein</fullName>
    </submittedName>
</protein>
<gene>
    <name evidence="1" type="ORF">RRG08_037200</name>
</gene>
<sequence length="151" mass="16314">MCTGVGEIRSCRSWRCDVIRIQTCESARQSWAGEKHRRGTGGDNTGTTTLPCPDFSLRLSVAGVGMVRRVQYLSCEDGSVAECLVLSRQGDVCRIEAQLPELAFLIAATEKCTALCPRFDSPLPPLPNTDTLVISMSRSHWPGVALASGVT</sequence>
<reference evidence="1" key="1">
    <citation type="journal article" date="2023" name="G3 (Bethesda)">
        <title>A reference genome for the long-term kleptoplast-retaining sea slug Elysia crispata morphotype clarki.</title>
        <authorList>
            <person name="Eastman K.E."/>
            <person name="Pendleton A.L."/>
            <person name="Shaikh M.A."/>
            <person name="Suttiyut T."/>
            <person name="Ogas R."/>
            <person name="Tomko P."/>
            <person name="Gavelis G."/>
            <person name="Widhalm J.R."/>
            <person name="Wisecaver J.H."/>
        </authorList>
    </citation>
    <scope>NUCLEOTIDE SEQUENCE</scope>
    <source>
        <strain evidence="1">ECLA1</strain>
    </source>
</reference>
<evidence type="ECO:0000313" key="2">
    <source>
        <dbReference type="Proteomes" id="UP001283361"/>
    </source>
</evidence>
<comment type="caution">
    <text evidence="1">The sequence shown here is derived from an EMBL/GenBank/DDBJ whole genome shotgun (WGS) entry which is preliminary data.</text>
</comment>
<dbReference type="AlphaFoldDB" id="A0AAE1DA80"/>